<accession>A0A0B4XHR8</accession>
<dbReference type="AlphaFoldDB" id="A0A0B4XHR8"/>
<dbReference type="Proteomes" id="UP000006764">
    <property type="component" value="Chromosome"/>
</dbReference>
<dbReference type="EMBL" id="CP004387">
    <property type="protein sequence ID" value="AJD46611.1"/>
    <property type="molecule type" value="Genomic_DNA"/>
</dbReference>
<name>A0A0B4XHR8_9GAMM</name>
<dbReference type="KEGG" id="apac:S7S_00935"/>
<sequence length="49" mass="5091">MKKKPDALVLLAVIFGLGVLVSSLTYGGNEARLDQMAASAGVKTVDVSR</sequence>
<protein>
    <submittedName>
        <fullName evidence="1">Uncharacterized protein</fullName>
    </submittedName>
</protein>
<dbReference type="RefSeq" id="WP_169745540.1">
    <property type="nucleotide sequence ID" value="NZ_CP004387.1"/>
</dbReference>
<organism evidence="1 2">
    <name type="scientific">Isoalcanivorax pacificus W11-5</name>
    <dbReference type="NCBI Taxonomy" id="391936"/>
    <lineage>
        <taxon>Bacteria</taxon>
        <taxon>Pseudomonadati</taxon>
        <taxon>Pseudomonadota</taxon>
        <taxon>Gammaproteobacteria</taxon>
        <taxon>Oceanospirillales</taxon>
        <taxon>Alcanivoracaceae</taxon>
        <taxon>Isoalcanivorax</taxon>
    </lineage>
</organism>
<proteinExistence type="predicted"/>
<dbReference type="HOGENOM" id="CLU_3113789_0_0_6"/>
<evidence type="ECO:0000313" key="2">
    <source>
        <dbReference type="Proteomes" id="UP000006764"/>
    </source>
</evidence>
<evidence type="ECO:0000313" key="1">
    <source>
        <dbReference type="EMBL" id="AJD46611.1"/>
    </source>
</evidence>
<keyword evidence="2" id="KW-1185">Reference proteome</keyword>
<gene>
    <name evidence="1" type="ORF">S7S_00935</name>
</gene>
<reference evidence="1 2" key="1">
    <citation type="journal article" date="2012" name="J. Bacteriol.">
        <title>Genome sequence of an alkane-degrading bacterium, Alcanivorax pacificus type strain W11-5, isolated from deep sea sediment.</title>
        <authorList>
            <person name="Lai Q."/>
            <person name="Shao Z."/>
        </authorList>
    </citation>
    <scope>NUCLEOTIDE SEQUENCE [LARGE SCALE GENOMIC DNA]</scope>
    <source>
        <strain evidence="1 2">W11-5</strain>
    </source>
</reference>